<feature type="transmembrane region" description="Helical" evidence="6">
    <location>
        <begin position="1394"/>
        <end position="1413"/>
    </location>
</feature>
<dbReference type="Proteomes" id="UP000009325">
    <property type="component" value="Unassembled WGS sequence"/>
</dbReference>
<dbReference type="NCBIfam" id="TIGR01167">
    <property type="entry name" value="LPXTG_anchor"/>
    <property type="match status" value="1"/>
</dbReference>
<dbReference type="OrthoDB" id="2056845at2"/>
<evidence type="ECO:0000256" key="3">
    <source>
        <dbReference type="ARBA" id="ARBA00022729"/>
    </source>
</evidence>
<evidence type="ECO:0000256" key="6">
    <source>
        <dbReference type="SAM" id="Phobius"/>
    </source>
</evidence>
<reference evidence="8 10" key="1">
    <citation type="submission" date="2012-08" db="EMBL/GenBank/DDBJ databases">
        <title>Draft Genome Sequences of Lactobacillus equicursoris CIP 110162T, isolated from thoroughbred racehorse feces and Lactobacillus sp. CRBIP 24.137 isolated from urine of human.</title>
        <authorList>
            <person name="Cousin S."/>
            <person name="Loux V."/>
            <person name="Ma L."/>
            <person name="Creno S."/>
            <person name="Clermont D."/>
            <person name="Bizet C."/>
            <person name="Bouchier C."/>
        </authorList>
    </citation>
    <scope>NUCLEOTIDE SEQUENCE [LARGE SCALE GENOMIC DNA]</scope>
    <source>
        <strain evidence="8 10">66c</strain>
    </source>
</reference>
<feature type="domain" description="Gram-positive cocci surface proteins LPxTG" evidence="7">
    <location>
        <begin position="1388"/>
        <end position="1421"/>
    </location>
</feature>
<keyword evidence="6" id="KW-0812">Transmembrane</keyword>
<dbReference type="Gene3D" id="2.60.40.10">
    <property type="entry name" value="Immunoglobulins"/>
    <property type="match status" value="1"/>
</dbReference>
<dbReference type="Pfam" id="PF00746">
    <property type="entry name" value="Gram_pos_anchor"/>
    <property type="match status" value="1"/>
</dbReference>
<keyword evidence="1" id="KW-0134">Cell wall</keyword>
<name>K0NRJ3_9LACO</name>
<evidence type="ECO:0000313" key="8">
    <source>
        <dbReference type="EMBL" id="CCK83658.1"/>
    </source>
</evidence>
<sequence>MMQIMKKSRALSLAAVLILQLILLPLAEVSRAAASEVSDQLVFMQKDTELTGKDKNDPLSLKLSGQETVTLKRSKNEADLEVKVSLPDLVDLDKTATDKANKELKVDKAEEAVTEVAASEKEGRHLLLHFAQGQSELKFTLTGKEVGSGQLIATYQEGEKEYSSYPLVIKVENEEAKASSALSSSVSSSSEQQPSSQSSQTAASSQSAKESSVSTASQNSAEEFSSSRGEGPEKAKTSENSSRTANATVPEKAVSASTNKLMANLSQAKSVFNSINTRLFTSNLLASTTVTTKANADLTIVSDDSPNMVWSGDTALFTINFKVSGSRYDEADRWPATLSFSLKDDASNHLKLKTDVLPEVAGVKPKVTDGKIVYTFQKSNLKAGQSYAFKLAVNTDNGYINHGTPVELAGSFKDHTGYEVKASGNTQVAAKTSASISTTFLGARDSSPNTAPGRHDTLAWRISLSIPSRSGLNFLDPTQKLQISYQLSDGTYAGITDPDGNLTYLGTSNNTISWEMPTPSIEEQAASLAKGQPLVTKSFIVYTKPSNSRWIPRWDANEPITNTATLTAKNLQNNVVSVSSSATGKIGQTITGNVNSNGDVLYPNFYGPKDGEGNMGLNALTTVYDTAKLLYASQYFTGTDGIATTEQYNSSGRLVRSNISSGTFNGSIINGLLNTGLQKSVVHYDIDSHVIIKTLEFSTPWLQLYVSQGSTSYPSGTAPGTMATLYLRNMETGSLRTITKYVTQNGQLPLSYFGVNENERLVAADFSIQYEDANKMIDARTAGAVFMRGGVEEGYVGKATVTTQAYIVAKDGTKYVHYSATNQKTANGEFSPIGPRSIQVIEKSSSIPIGRTDVSLTQHALDGDTVIQKNSSNRVVADFYNVTNSPIATRSPTVLSVLLPKGVTLDSANSDVKMYLVNDRTGQETLLERGTTAGNWVGLGNYKQTLKNKPSVDTGQQYVKFVMGEGQGGLQPGYHLRGEFNVNIGDVASPVTLQAYGASYSGQMYAPTGYNLITDKNSNDVSDGQAYREVSDLFGDGSLKVAVASKQSYSLSSYDNLKTEKEVKGDLDSSYSSLAHASLGGQISYRLKFSNTDGQAISKLTLLDVLPSVGDLGITDNVDRESKFTPVLTGPITLSNSNLEIKYSTASKPSRQLLNNSVTNWPVGAQKLQDPAGAETPTWLTASQVTDWSKIRSFTISLKSGQLIKAGQTTTIEFSMQAPKRTDLTASQLQTLLNPNTDEKTRAAWNSFALTTNNLLPVEPARVGVVLQDASATIIKKDAVSGQTLSGVEFKLADSEANAKAGRFLRQVDGKVVTPSDSNYSSGQDYVLKSDANGQLLFTGLKNGQTYYAVETEALSGYRVDSTPHAVVASYTPNNKEITVYNHRDIVLPKTGSSWMALFLIVGISGILAGFYFSRKKKEQN</sequence>
<keyword evidence="4" id="KW-0572">Peptidoglycan-anchor</keyword>
<keyword evidence="2" id="KW-0964">Secreted</keyword>
<dbReference type="InterPro" id="IPR019931">
    <property type="entry name" value="LPXTG_anchor"/>
</dbReference>
<organism evidence="8 10">
    <name type="scientific">Lactobacillus equicursoris 66c</name>
    <dbReference type="NCBI Taxonomy" id="872326"/>
    <lineage>
        <taxon>Bacteria</taxon>
        <taxon>Bacillati</taxon>
        <taxon>Bacillota</taxon>
        <taxon>Bacilli</taxon>
        <taxon>Lactobacillales</taxon>
        <taxon>Lactobacillaceae</taxon>
        <taxon>Lactobacillus</taxon>
    </lineage>
</organism>
<dbReference type="EMBL" id="CALZ01000099">
    <property type="protein sequence ID" value="CCK83870.1"/>
    <property type="molecule type" value="Genomic_DNA"/>
</dbReference>
<proteinExistence type="predicted"/>
<accession>K0NRJ3</accession>
<dbReference type="PROSITE" id="PS50847">
    <property type="entry name" value="GRAM_POS_ANCHORING"/>
    <property type="match status" value="1"/>
</dbReference>
<dbReference type="InterPro" id="IPR041033">
    <property type="entry name" value="SpaA_PFL_dom_1"/>
</dbReference>
<dbReference type="EMBL" id="CALZ01000090">
    <property type="protein sequence ID" value="CCK83658.1"/>
    <property type="molecule type" value="Genomic_DNA"/>
</dbReference>
<feature type="compositionally biased region" description="Low complexity" evidence="5">
    <location>
        <begin position="182"/>
        <end position="218"/>
    </location>
</feature>
<feature type="region of interest" description="Disordered" evidence="5">
    <location>
        <begin position="182"/>
        <end position="253"/>
    </location>
</feature>
<dbReference type="Pfam" id="PF17802">
    <property type="entry name" value="SpaA"/>
    <property type="match status" value="1"/>
</dbReference>
<comment type="caution">
    <text evidence="8">The sequence shown here is derived from an EMBL/GenBank/DDBJ whole genome shotgun (WGS) entry which is preliminary data.</text>
</comment>
<evidence type="ECO:0000313" key="10">
    <source>
        <dbReference type="Proteomes" id="UP000009325"/>
    </source>
</evidence>
<evidence type="ECO:0000256" key="1">
    <source>
        <dbReference type="ARBA" id="ARBA00022512"/>
    </source>
</evidence>
<keyword evidence="6" id="KW-1133">Transmembrane helix</keyword>
<evidence type="ECO:0000259" key="7">
    <source>
        <dbReference type="PROSITE" id="PS50847"/>
    </source>
</evidence>
<feature type="compositionally biased region" description="Polar residues" evidence="5">
    <location>
        <begin position="219"/>
        <end position="228"/>
    </location>
</feature>
<keyword evidence="6" id="KW-0472">Membrane</keyword>
<protein>
    <submittedName>
        <fullName evidence="8">Cna protein B-type domain protein</fullName>
    </submittedName>
</protein>
<dbReference type="RefSeq" id="WP_009558103.1">
    <property type="nucleotide sequence ID" value="NZ_CALZ01000090.1"/>
</dbReference>
<evidence type="ECO:0000256" key="5">
    <source>
        <dbReference type="SAM" id="MobiDB-lite"/>
    </source>
</evidence>
<feature type="compositionally biased region" description="Polar residues" evidence="5">
    <location>
        <begin position="238"/>
        <end position="247"/>
    </location>
</feature>
<gene>
    <name evidence="8" type="ORF">BN146_05260</name>
    <name evidence="9" type="ORF">BN146_06400</name>
</gene>
<keyword evidence="3" id="KW-0732">Signal</keyword>
<evidence type="ECO:0000313" key="9">
    <source>
        <dbReference type="EMBL" id="CCK83870.1"/>
    </source>
</evidence>
<dbReference type="InterPro" id="IPR013783">
    <property type="entry name" value="Ig-like_fold"/>
</dbReference>
<evidence type="ECO:0000256" key="2">
    <source>
        <dbReference type="ARBA" id="ARBA00022525"/>
    </source>
</evidence>
<evidence type="ECO:0000256" key="4">
    <source>
        <dbReference type="ARBA" id="ARBA00023088"/>
    </source>
</evidence>